<feature type="compositionally biased region" description="Basic and acidic residues" evidence="3">
    <location>
        <begin position="501"/>
        <end position="519"/>
    </location>
</feature>
<evidence type="ECO:0000256" key="3">
    <source>
        <dbReference type="SAM" id="MobiDB-lite"/>
    </source>
</evidence>
<gene>
    <name evidence="5" type="ORF">V1264_006647</name>
</gene>
<reference evidence="5 6" key="1">
    <citation type="submission" date="2024-02" db="EMBL/GenBank/DDBJ databases">
        <title>Chromosome-scale genome assembly of the rough periwinkle Littorina saxatilis.</title>
        <authorList>
            <person name="De Jode A."/>
            <person name="Faria R."/>
            <person name="Formenti G."/>
            <person name="Sims Y."/>
            <person name="Smith T.P."/>
            <person name="Tracey A."/>
            <person name="Wood J.M.D."/>
            <person name="Zagrodzka Z.B."/>
            <person name="Johannesson K."/>
            <person name="Butlin R.K."/>
            <person name="Leder E.H."/>
        </authorList>
    </citation>
    <scope>NUCLEOTIDE SEQUENCE [LARGE SCALE GENOMIC DNA]</scope>
    <source>
        <strain evidence="5">Snail1</strain>
        <tissue evidence="5">Muscle</tissue>
    </source>
</reference>
<evidence type="ECO:0000256" key="1">
    <source>
        <dbReference type="ARBA" id="ARBA00023125"/>
    </source>
</evidence>
<feature type="compositionally biased region" description="Basic and acidic residues" evidence="3">
    <location>
        <begin position="274"/>
        <end position="295"/>
    </location>
</feature>
<accession>A0AAN9AY58</accession>
<dbReference type="InterPro" id="IPR006600">
    <property type="entry name" value="HTH_CenpB_DNA-bd_dom"/>
</dbReference>
<feature type="region of interest" description="Disordered" evidence="3">
    <location>
        <begin position="169"/>
        <end position="311"/>
    </location>
</feature>
<dbReference type="Pfam" id="PF04218">
    <property type="entry name" value="CENP-B_N"/>
    <property type="match status" value="1"/>
</dbReference>
<feature type="compositionally biased region" description="Basic and acidic residues" evidence="3">
    <location>
        <begin position="174"/>
        <end position="238"/>
    </location>
</feature>
<dbReference type="GO" id="GO:0003677">
    <property type="term" value="F:DNA binding"/>
    <property type="evidence" value="ECO:0007669"/>
    <property type="project" value="UniProtKB-KW"/>
</dbReference>
<keyword evidence="1" id="KW-0238">DNA-binding</keyword>
<dbReference type="Gene3D" id="1.10.10.60">
    <property type="entry name" value="Homeodomain-like"/>
    <property type="match status" value="1"/>
</dbReference>
<evidence type="ECO:0000313" key="5">
    <source>
        <dbReference type="EMBL" id="KAK7095204.1"/>
    </source>
</evidence>
<dbReference type="PROSITE" id="PS51253">
    <property type="entry name" value="HTH_CENPB"/>
    <property type="match status" value="1"/>
</dbReference>
<feature type="compositionally biased region" description="Basic and acidic residues" evidence="3">
    <location>
        <begin position="567"/>
        <end position="578"/>
    </location>
</feature>
<dbReference type="InterPro" id="IPR050863">
    <property type="entry name" value="CenT-Element_Derived"/>
</dbReference>
<comment type="caution">
    <text evidence="5">The sequence shown here is derived from an EMBL/GenBank/DDBJ whole genome shotgun (WGS) entry which is preliminary data.</text>
</comment>
<feature type="compositionally biased region" description="Basic and acidic residues" evidence="3">
    <location>
        <begin position="604"/>
        <end position="613"/>
    </location>
</feature>
<sequence>MASIPKSKKSLTVQERVRALTLSDLGWSSVSIAKRLDVGKTQIQRVIRDKELRLERWKTEAEARLRQSKAIHHHEVNEEMWTWFHDIRERIVRITRQLMKDRARRVATGLGYQRFMASDSWLDGWLRSYNVRTDFSSSRVSESEPDNDQDRTIRRLLDPFQGCKHVKVAPSEKTLPRNEEANIGDERMPEKHNETRIEGESMAEKDSETERRIKGESMPEKHSETRIEGESMAEKDSETMIEGESMPEKHSETRIEGESMAEKHSETMIEGESMAEKDSETMIERESMAEKHSETESEGEEEEASEFQAWKDRNPKGKQSFYLHLDNRCVDYWISIGQWEKLSTDGEIAKFLISTYIKGQSQTEEKAQVSTVRVPLQHFKTKGSTTTPQRLKFLCSRCRSPLQMVCDKCQHIQGGTPDKKKDSTLIMLQSQPHLEASPAKHVKAQSYTHGYNSSSQMLLEKVAPPQPPEPELPRVPCEECGPAQGSLGHSCDAQPVEVKIEKGSEWSDLPGRRVQHEPDGGGMPGEPETQAEPTVYFDRDESDVTAAWPWTASNAQVKEEPMEEFEREPLAESERLGTTEENPQPGNVKTLLKAALLAKRKRPAEHQLSRESSMEVIVNPLQKTESDEKEGTKYELLAVNRL</sequence>
<feature type="region of interest" description="Disordered" evidence="3">
    <location>
        <begin position="552"/>
        <end position="587"/>
    </location>
</feature>
<evidence type="ECO:0000313" key="6">
    <source>
        <dbReference type="Proteomes" id="UP001374579"/>
    </source>
</evidence>
<name>A0AAN9AY58_9CAEN</name>
<dbReference type="InterPro" id="IPR007889">
    <property type="entry name" value="HTH_Psq"/>
</dbReference>
<dbReference type="GO" id="GO:0005634">
    <property type="term" value="C:nucleus"/>
    <property type="evidence" value="ECO:0007669"/>
    <property type="project" value="TreeGrafter"/>
</dbReference>
<dbReference type="AlphaFoldDB" id="A0AAN9AY58"/>
<dbReference type="Proteomes" id="UP001374579">
    <property type="component" value="Unassembled WGS sequence"/>
</dbReference>
<dbReference type="PANTHER" id="PTHR19303">
    <property type="entry name" value="TRANSPOSON"/>
    <property type="match status" value="1"/>
</dbReference>
<feature type="region of interest" description="Disordered" evidence="3">
    <location>
        <begin position="602"/>
        <end position="632"/>
    </location>
</feature>
<dbReference type="PANTHER" id="PTHR19303:SF73">
    <property type="entry name" value="PROTEIN PDC2"/>
    <property type="match status" value="1"/>
</dbReference>
<feature type="compositionally biased region" description="Basic and acidic residues" evidence="3">
    <location>
        <begin position="246"/>
        <end position="267"/>
    </location>
</feature>
<feature type="compositionally biased region" description="Acidic residues" evidence="3">
    <location>
        <begin position="296"/>
        <end position="305"/>
    </location>
</feature>
<dbReference type="SUPFAM" id="SSF46689">
    <property type="entry name" value="Homeodomain-like"/>
    <property type="match status" value="1"/>
</dbReference>
<evidence type="ECO:0000256" key="2">
    <source>
        <dbReference type="ARBA" id="ARBA00023242"/>
    </source>
</evidence>
<feature type="region of interest" description="Disordered" evidence="3">
    <location>
        <begin position="501"/>
        <end position="530"/>
    </location>
</feature>
<protein>
    <recommendedName>
        <fullName evidence="4">HTH CENPB-type domain-containing protein</fullName>
    </recommendedName>
</protein>
<dbReference type="Pfam" id="PF03221">
    <property type="entry name" value="HTH_Tnp_Tc5"/>
    <property type="match status" value="1"/>
</dbReference>
<dbReference type="SMART" id="SM00674">
    <property type="entry name" value="CENPB"/>
    <property type="match status" value="1"/>
</dbReference>
<feature type="domain" description="HTH CENPB-type" evidence="4">
    <location>
        <begin position="64"/>
        <end position="135"/>
    </location>
</feature>
<feature type="region of interest" description="Disordered" evidence="3">
    <location>
        <begin position="453"/>
        <end position="481"/>
    </location>
</feature>
<dbReference type="EMBL" id="JBAMIC010000018">
    <property type="protein sequence ID" value="KAK7095204.1"/>
    <property type="molecule type" value="Genomic_DNA"/>
</dbReference>
<proteinExistence type="predicted"/>
<keyword evidence="2" id="KW-0539">Nucleus</keyword>
<evidence type="ECO:0000259" key="4">
    <source>
        <dbReference type="PROSITE" id="PS51253"/>
    </source>
</evidence>
<dbReference type="InterPro" id="IPR009057">
    <property type="entry name" value="Homeodomain-like_sf"/>
</dbReference>
<keyword evidence="6" id="KW-1185">Reference proteome</keyword>
<organism evidence="5 6">
    <name type="scientific">Littorina saxatilis</name>
    <dbReference type="NCBI Taxonomy" id="31220"/>
    <lineage>
        <taxon>Eukaryota</taxon>
        <taxon>Metazoa</taxon>
        <taxon>Spiralia</taxon>
        <taxon>Lophotrochozoa</taxon>
        <taxon>Mollusca</taxon>
        <taxon>Gastropoda</taxon>
        <taxon>Caenogastropoda</taxon>
        <taxon>Littorinimorpha</taxon>
        <taxon>Littorinoidea</taxon>
        <taxon>Littorinidae</taxon>
        <taxon>Littorina</taxon>
    </lineage>
</organism>